<comment type="caution">
    <text evidence="2">The sequence shown here is derived from an EMBL/GenBank/DDBJ whole genome shotgun (WGS) entry which is preliminary data.</text>
</comment>
<keyword evidence="1" id="KW-0560">Oxidoreductase</keyword>
<gene>
    <name evidence="2" type="ORF">VCS650_LOCUS43808</name>
</gene>
<evidence type="ECO:0000256" key="1">
    <source>
        <dbReference type="ARBA" id="ARBA00023002"/>
    </source>
</evidence>
<evidence type="ECO:0000313" key="2">
    <source>
        <dbReference type="EMBL" id="CAF1534063.1"/>
    </source>
</evidence>
<feature type="non-terminal residue" evidence="2">
    <location>
        <position position="1"/>
    </location>
</feature>
<dbReference type="Gene3D" id="3.40.50.720">
    <property type="entry name" value="NAD(P)-binding Rossmann-like Domain"/>
    <property type="match status" value="1"/>
</dbReference>
<organism evidence="2 3">
    <name type="scientific">Adineta steineri</name>
    <dbReference type="NCBI Taxonomy" id="433720"/>
    <lineage>
        <taxon>Eukaryota</taxon>
        <taxon>Metazoa</taxon>
        <taxon>Spiralia</taxon>
        <taxon>Gnathifera</taxon>
        <taxon>Rotifera</taxon>
        <taxon>Eurotatoria</taxon>
        <taxon>Bdelloidea</taxon>
        <taxon>Adinetida</taxon>
        <taxon>Adinetidae</taxon>
        <taxon>Adineta</taxon>
    </lineage>
</organism>
<protein>
    <submittedName>
        <fullName evidence="2">Uncharacterized protein</fullName>
    </submittedName>
</protein>
<dbReference type="OrthoDB" id="191139at2759"/>
<dbReference type="GO" id="GO:0016491">
    <property type="term" value="F:oxidoreductase activity"/>
    <property type="evidence" value="ECO:0007669"/>
    <property type="project" value="UniProtKB-KW"/>
</dbReference>
<sequence>KIANIYFTMELQRRFGAQGLRAYVLHPGLVRTSLHAAMSNWFAAPLILLLFKTPLEGAQTNLFCSVSDEAVPGKYHSDCRQSELGNPHAENSERAREWWEYSEKIVAEKIKERQY</sequence>
<dbReference type="InterPro" id="IPR036291">
    <property type="entry name" value="NAD(P)-bd_dom_sf"/>
</dbReference>
<proteinExistence type="predicted"/>
<dbReference type="PANTHER" id="PTHR43157:SF31">
    <property type="entry name" value="PHOSPHATIDYLINOSITOL-GLYCAN BIOSYNTHESIS CLASS F PROTEIN"/>
    <property type="match status" value="1"/>
</dbReference>
<dbReference type="PANTHER" id="PTHR43157">
    <property type="entry name" value="PHOSPHATIDYLINOSITOL-GLYCAN BIOSYNTHESIS CLASS F PROTEIN-RELATED"/>
    <property type="match status" value="1"/>
</dbReference>
<evidence type="ECO:0000313" key="3">
    <source>
        <dbReference type="Proteomes" id="UP000663891"/>
    </source>
</evidence>
<dbReference type="AlphaFoldDB" id="A0A815VS85"/>
<dbReference type="SUPFAM" id="SSF51735">
    <property type="entry name" value="NAD(P)-binding Rossmann-fold domains"/>
    <property type="match status" value="1"/>
</dbReference>
<accession>A0A815VS85</accession>
<name>A0A815VS85_9BILA</name>
<reference evidence="2" key="1">
    <citation type="submission" date="2021-02" db="EMBL/GenBank/DDBJ databases">
        <authorList>
            <person name="Nowell W R."/>
        </authorList>
    </citation>
    <scope>NUCLEOTIDE SEQUENCE</scope>
</reference>
<dbReference type="Proteomes" id="UP000663891">
    <property type="component" value="Unassembled WGS sequence"/>
</dbReference>
<dbReference type="EMBL" id="CAJNON010005025">
    <property type="protein sequence ID" value="CAF1534063.1"/>
    <property type="molecule type" value="Genomic_DNA"/>
</dbReference>